<proteinExistence type="inferred from homology"/>
<evidence type="ECO:0000256" key="2">
    <source>
        <dbReference type="ARBA" id="ARBA00005642"/>
    </source>
</evidence>
<feature type="active site" description="Nucleophile" evidence="5">
    <location>
        <position position="39"/>
    </location>
</feature>
<dbReference type="EMBL" id="ABYI02000029">
    <property type="protein sequence ID" value="EEG73232.1"/>
    <property type="molecule type" value="Genomic_DNA"/>
</dbReference>
<dbReference type="GO" id="GO:0160148">
    <property type="term" value="F:tRNA pseudouridine(55) synthase activity"/>
    <property type="evidence" value="ECO:0007669"/>
    <property type="project" value="UniProtKB-EC"/>
</dbReference>
<dbReference type="OrthoDB" id="9802309at2"/>
<evidence type="ECO:0000313" key="8">
    <source>
        <dbReference type="EMBL" id="EEG73232.1"/>
    </source>
</evidence>
<dbReference type="eggNOG" id="COG0130">
    <property type="taxonomic scope" value="Bacteria"/>
</dbReference>
<feature type="domain" description="tRNA pseudouridylate synthase B C-terminal" evidence="7">
    <location>
        <begin position="173"/>
        <end position="230"/>
    </location>
</feature>
<dbReference type="RefSeq" id="WP_006444061.1">
    <property type="nucleotide sequence ID" value="NZ_CP036524.1"/>
</dbReference>
<dbReference type="PANTHER" id="PTHR13767">
    <property type="entry name" value="TRNA-PSEUDOURIDINE SYNTHASE"/>
    <property type="match status" value="1"/>
</dbReference>
<accession>C0C3P0</accession>
<evidence type="ECO:0000256" key="1">
    <source>
        <dbReference type="ARBA" id="ARBA00000385"/>
    </source>
</evidence>
<comment type="function">
    <text evidence="5">Responsible for synthesis of pseudouridine from uracil-55 in the psi GC loop of transfer RNAs.</text>
</comment>
<dbReference type="FunFam" id="3.30.2350.10:FF:000011">
    <property type="entry name" value="tRNA pseudouridine synthase B"/>
    <property type="match status" value="1"/>
</dbReference>
<dbReference type="HOGENOM" id="CLU_032087_0_1_9"/>
<dbReference type="InterPro" id="IPR002501">
    <property type="entry name" value="PsdUridine_synth_N"/>
</dbReference>
<dbReference type="AlphaFoldDB" id="C0C3P0"/>
<dbReference type="InterPro" id="IPR020103">
    <property type="entry name" value="PsdUridine_synth_cat_dom_sf"/>
</dbReference>
<evidence type="ECO:0000259" key="6">
    <source>
        <dbReference type="Pfam" id="PF01509"/>
    </source>
</evidence>
<comment type="caution">
    <text evidence="8">The sequence shown here is derived from an EMBL/GenBank/DDBJ whole genome shotgun (WGS) entry which is preliminary data.</text>
</comment>
<dbReference type="EC" id="5.4.99.25" evidence="5"/>
<evidence type="ECO:0000313" key="9">
    <source>
        <dbReference type="Proteomes" id="UP000004893"/>
    </source>
</evidence>
<keyword evidence="4 5" id="KW-0413">Isomerase</keyword>
<gene>
    <name evidence="5 8" type="primary">truB</name>
    <name evidence="8" type="ORF">CLOHYLEM_06702</name>
</gene>
<dbReference type="Gene3D" id="3.30.2350.10">
    <property type="entry name" value="Pseudouridine synthase"/>
    <property type="match status" value="1"/>
</dbReference>
<protein>
    <recommendedName>
        <fullName evidence="5">tRNA pseudouridine synthase B</fullName>
        <ecNumber evidence="5">5.4.99.25</ecNumber>
    </recommendedName>
    <alternativeName>
        <fullName evidence="5">tRNA pseudouridine(55) synthase</fullName>
        <shortName evidence="5">Psi55 synthase</shortName>
    </alternativeName>
    <alternativeName>
        <fullName evidence="5">tRNA pseudouridylate synthase</fullName>
    </alternativeName>
    <alternativeName>
        <fullName evidence="5">tRNA-uridine isomerase</fullName>
    </alternativeName>
</protein>
<dbReference type="Proteomes" id="UP000004893">
    <property type="component" value="Unassembled WGS sequence"/>
</dbReference>
<feature type="domain" description="Pseudouridine synthase II N-terminal" evidence="6">
    <location>
        <begin position="25"/>
        <end position="172"/>
    </location>
</feature>
<dbReference type="NCBIfam" id="TIGR00431">
    <property type="entry name" value="TruB"/>
    <property type="match status" value="1"/>
</dbReference>
<dbReference type="InterPro" id="IPR014780">
    <property type="entry name" value="tRNA_psdUridine_synth_TruB"/>
</dbReference>
<keyword evidence="9" id="KW-1185">Reference proteome</keyword>
<dbReference type="PANTHER" id="PTHR13767:SF2">
    <property type="entry name" value="PSEUDOURIDYLATE SYNTHASE TRUB1"/>
    <property type="match status" value="1"/>
</dbReference>
<dbReference type="InterPro" id="IPR032819">
    <property type="entry name" value="TruB_C"/>
</dbReference>
<comment type="catalytic activity">
    <reaction evidence="1 5">
        <text>uridine(55) in tRNA = pseudouridine(55) in tRNA</text>
        <dbReference type="Rhea" id="RHEA:42532"/>
        <dbReference type="Rhea" id="RHEA-COMP:10101"/>
        <dbReference type="Rhea" id="RHEA-COMP:10102"/>
        <dbReference type="ChEBI" id="CHEBI:65314"/>
        <dbReference type="ChEBI" id="CHEBI:65315"/>
        <dbReference type="EC" id="5.4.99.25"/>
    </reaction>
</comment>
<reference evidence="8" key="1">
    <citation type="submission" date="2009-02" db="EMBL/GenBank/DDBJ databases">
        <authorList>
            <person name="Fulton L."/>
            <person name="Clifton S."/>
            <person name="Fulton B."/>
            <person name="Xu J."/>
            <person name="Minx P."/>
            <person name="Pepin K.H."/>
            <person name="Johnson M."/>
            <person name="Bhonagiri V."/>
            <person name="Nash W.E."/>
            <person name="Mardis E.R."/>
            <person name="Wilson R.K."/>
        </authorList>
    </citation>
    <scope>NUCLEOTIDE SEQUENCE [LARGE SCALE GENOMIC DNA]</scope>
    <source>
        <strain evidence="8">DSM 15053</strain>
    </source>
</reference>
<organism evidence="8 9">
    <name type="scientific">[Clostridium] hylemonae DSM 15053</name>
    <dbReference type="NCBI Taxonomy" id="553973"/>
    <lineage>
        <taxon>Bacteria</taxon>
        <taxon>Bacillati</taxon>
        <taxon>Bacillota</taxon>
        <taxon>Clostridia</taxon>
        <taxon>Lachnospirales</taxon>
        <taxon>Lachnospiraceae</taxon>
    </lineage>
</organism>
<dbReference type="SUPFAM" id="SSF55120">
    <property type="entry name" value="Pseudouridine synthase"/>
    <property type="match status" value="1"/>
</dbReference>
<dbReference type="GO" id="GO:0003723">
    <property type="term" value="F:RNA binding"/>
    <property type="evidence" value="ECO:0007669"/>
    <property type="project" value="InterPro"/>
</dbReference>
<evidence type="ECO:0000256" key="5">
    <source>
        <dbReference type="HAMAP-Rule" id="MF_01080"/>
    </source>
</evidence>
<sequence length="305" mass="34416">MIHGVINVYKEKGFTSHDVVAKLRGITRQKKIGHTGTLDPDAEGVLPVCMGKATRLCDMLTDKDKTYEAVLLLGTETDTQDTSGVILAGKDTSHLTEETVRRAVLSFTGEYEQTPPMYSAVKVNGRKLYELAREGKVVERSARKVRIHEIRILAVDLPRVRMEIHCSKGTYIRTLCHDIGQSLGCGGCMEQLFRTRAGRFEIAESLRLSEIEKKRDDGTLMEAVVPVDEMFPDYRKIVADEKQEPLAYNGNTFPHRVSQETGGGLADGEKVRVYDREGNFIAVYEYRSAEDNFRVKKMFFDRNSK</sequence>
<dbReference type="GO" id="GO:1990481">
    <property type="term" value="P:mRNA pseudouridine synthesis"/>
    <property type="evidence" value="ECO:0007669"/>
    <property type="project" value="TreeGrafter"/>
</dbReference>
<dbReference type="STRING" id="553973.CLOHYLEM_06702"/>
<comment type="similarity">
    <text evidence="2 5">Belongs to the pseudouridine synthase TruB family. Type 1 subfamily.</text>
</comment>
<dbReference type="Pfam" id="PF01509">
    <property type="entry name" value="TruB_N"/>
    <property type="match status" value="1"/>
</dbReference>
<name>C0C3P0_9FIRM</name>
<evidence type="ECO:0000259" key="7">
    <source>
        <dbReference type="Pfam" id="PF16198"/>
    </source>
</evidence>
<dbReference type="HAMAP" id="MF_01080">
    <property type="entry name" value="TruB_bact"/>
    <property type="match status" value="1"/>
</dbReference>
<dbReference type="Pfam" id="PF16198">
    <property type="entry name" value="TruB_C_2"/>
    <property type="match status" value="1"/>
</dbReference>
<reference evidence="8" key="2">
    <citation type="submission" date="2013-06" db="EMBL/GenBank/DDBJ databases">
        <title>Draft genome sequence of Clostridium hylemonae (DSM 15053).</title>
        <authorList>
            <person name="Sudarsanam P."/>
            <person name="Ley R."/>
            <person name="Guruge J."/>
            <person name="Turnbaugh P.J."/>
            <person name="Mahowald M."/>
            <person name="Liep D."/>
            <person name="Gordon J."/>
        </authorList>
    </citation>
    <scope>NUCLEOTIDE SEQUENCE</scope>
    <source>
        <strain evidence="8">DSM 15053</strain>
    </source>
</reference>
<evidence type="ECO:0000256" key="4">
    <source>
        <dbReference type="ARBA" id="ARBA00023235"/>
    </source>
</evidence>
<dbReference type="GO" id="GO:0031119">
    <property type="term" value="P:tRNA pseudouridine synthesis"/>
    <property type="evidence" value="ECO:0007669"/>
    <property type="project" value="UniProtKB-UniRule"/>
</dbReference>
<dbReference type="CDD" id="cd02573">
    <property type="entry name" value="PseudoU_synth_EcTruB"/>
    <property type="match status" value="1"/>
</dbReference>
<keyword evidence="3 5" id="KW-0819">tRNA processing</keyword>
<evidence type="ECO:0000256" key="3">
    <source>
        <dbReference type="ARBA" id="ARBA00022694"/>
    </source>
</evidence>